<protein>
    <submittedName>
        <fullName evidence="1">Uncharacterized protein</fullName>
    </submittedName>
</protein>
<accession>A0A0A9GXN8</accession>
<name>A0A0A9GXN8_ARUDO</name>
<reference evidence="1" key="1">
    <citation type="submission" date="2014-09" db="EMBL/GenBank/DDBJ databases">
        <authorList>
            <person name="Magalhaes I.L.F."/>
            <person name="Oliveira U."/>
            <person name="Santos F.R."/>
            <person name="Vidigal T.H.D.A."/>
            <person name="Brescovit A.D."/>
            <person name="Santos A.J."/>
        </authorList>
    </citation>
    <scope>NUCLEOTIDE SEQUENCE</scope>
    <source>
        <tissue evidence="1">Shoot tissue taken approximately 20 cm above the soil surface</tissue>
    </source>
</reference>
<sequence>MEQVHSKKSRYEHTAWELQFNSLVKLCMFIKIQL</sequence>
<reference evidence="1" key="2">
    <citation type="journal article" date="2015" name="Data Brief">
        <title>Shoot transcriptome of the giant reed, Arundo donax.</title>
        <authorList>
            <person name="Barrero R.A."/>
            <person name="Guerrero F.D."/>
            <person name="Moolhuijzen P."/>
            <person name="Goolsby J.A."/>
            <person name="Tidwell J."/>
            <person name="Bellgard S.E."/>
            <person name="Bellgard M.I."/>
        </authorList>
    </citation>
    <scope>NUCLEOTIDE SEQUENCE</scope>
    <source>
        <tissue evidence="1">Shoot tissue taken approximately 20 cm above the soil surface</tissue>
    </source>
</reference>
<dbReference type="EMBL" id="GBRH01170540">
    <property type="protein sequence ID" value="JAE27356.1"/>
    <property type="molecule type" value="Transcribed_RNA"/>
</dbReference>
<proteinExistence type="predicted"/>
<organism evidence="1">
    <name type="scientific">Arundo donax</name>
    <name type="common">Giant reed</name>
    <name type="synonym">Donax arundinaceus</name>
    <dbReference type="NCBI Taxonomy" id="35708"/>
    <lineage>
        <taxon>Eukaryota</taxon>
        <taxon>Viridiplantae</taxon>
        <taxon>Streptophyta</taxon>
        <taxon>Embryophyta</taxon>
        <taxon>Tracheophyta</taxon>
        <taxon>Spermatophyta</taxon>
        <taxon>Magnoliopsida</taxon>
        <taxon>Liliopsida</taxon>
        <taxon>Poales</taxon>
        <taxon>Poaceae</taxon>
        <taxon>PACMAD clade</taxon>
        <taxon>Arundinoideae</taxon>
        <taxon>Arundineae</taxon>
        <taxon>Arundo</taxon>
    </lineage>
</organism>
<evidence type="ECO:0000313" key="1">
    <source>
        <dbReference type="EMBL" id="JAE27356.1"/>
    </source>
</evidence>
<dbReference type="AlphaFoldDB" id="A0A0A9GXN8"/>